<keyword evidence="2" id="KW-1185">Reference proteome</keyword>
<evidence type="ECO:0000313" key="2">
    <source>
        <dbReference type="Proteomes" id="UP001597045"/>
    </source>
</evidence>
<organism evidence="1 2">
    <name type="scientific">Kibdelosporangium lantanae</name>
    <dbReference type="NCBI Taxonomy" id="1497396"/>
    <lineage>
        <taxon>Bacteria</taxon>
        <taxon>Bacillati</taxon>
        <taxon>Actinomycetota</taxon>
        <taxon>Actinomycetes</taxon>
        <taxon>Pseudonocardiales</taxon>
        <taxon>Pseudonocardiaceae</taxon>
        <taxon>Kibdelosporangium</taxon>
    </lineage>
</organism>
<reference evidence="2" key="1">
    <citation type="journal article" date="2019" name="Int. J. Syst. Evol. Microbiol.">
        <title>The Global Catalogue of Microorganisms (GCM) 10K type strain sequencing project: providing services to taxonomists for standard genome sequencing and annotation.</title>
        <authorList>
            <consortium name="The Broad Institute Genomics Platform"/>
            <consortium name="The Broad Institute Genome Sequencing Center for Infectious Disease"/>
            <person name="Wu L."/>
            <person name="Ma J."/>
        </authorList>
    </citation>
    <scope>NUCLEOTIDE SEQUENCE [LARGE SCALE GENOMIC DNA]</scope>
    <source>
        <strain evidence="2">JCM 31486</strain>
    </source>
</reference>
<name>A0ABW3M636_9PSEU</name>
<evidence type="ECO:0000313" key="1">
    <source>
        <dbReference type="EMBL" id="MFD1046178.1"/>
    </source>
</evidence>
<dbReference type="EMBL" id="JBHTIS010000548">
    <property type="protein sequence ID" value="MFD1046178.1"/>
    <property type="molecule type" value="Genomic_DNA"/>
</dbReference>
<proteinExistence type="predicted"/>
<dbReference type="NCBIfam" id="TIGR04267">
    <property type="entry name" value="mod_HExxH"/>
    <property type="match status" value="1"/>
</dbReference>
<sequence>MPGPPTAPAESFLHHQVSWPDFNAIARCDGGAAGMHQLRQVERSRRLLLIRALVDEVSASPEIVAPLPNLAAAWDLLSTVQKADTGALESVLDHPYTGAWAAYSSRLLARRTNGIWPLWTHLGYMHTLAAAAAIRAGIDFRIDVPVQTGGVVLPTLGLVVLRADDSVADISGEAGVVEVRSAANHVRLPPDLSVDSPVWQPIRQLKAGPRPVRLDDVDPYRGAYQPLPPEPTPRAEVVAWQRLLAEAWALIARRTPDFADALSVGFESIVPLRPALFRPHSSTHSEAFGSAVLSRPRDAETLAAMIIHEFQHSRLSALEHLVPLAQPDPAERFYAPWRDDPRPVGGLLQGMYAHFGMTLYWRALANPDNRNGEFEYAYHRLVTWQVVDLLRQEATLTGVGRRFVDAIADVLGVADVDESCCLATSVHGSITRSVRSRLMNSRASCRLEYELPPLITVSRPSGSSWSTYRLLHFSRLGSHEPSTSWFSRIPNTLPGTPWKIAISPLYLSVPSPTK</sequence>
<accession>A0ABW3M636</accession>
<comment type="caution">
    <text evidence="1">The sequence shown here is derived from an EMBL/GenBank/DDBJ whole genome shotgun (WGS) entry which is preliminary data.</text>
</comment>
<protein>
    <submittedName>
        <fullName evidence="1">HEXXH motif domain-containing protein</fullName>
    </submittedName>
</protein>
<dbReference type="Proteomes" id="UP001597045">
    <property type="component" value="Unassembled WGS sequence"/>
</dbReference>
<gene>
    <name evidence="1" type="ORF">ACFQ1S_11670</name>
</gene>
<dbReference type="InterPro" id="IPR026337">
    <property type="entry name" value="AKG_HExxH"/>
</dbReference>